<protein>
    <submittedName>
        <fullName evidence="2">Uncharacterized protein</fullName>
    </submittedName>
</protein>
<evidence type="ECO:0000313" key="3">
    <source>
        <dbReference type="Proteomes" id="UP000774326"/>
    </source>
</evidence>
<dbReference type="EMBL" id="JAEUBG010002158">
    <property type="protein sequence ID" value="KAH3685098.1"/>
    <property type="molecule type" value="Genomic_DNA"/>
</dbReference>
<organism evidence="2 3">
    <name type="scientific">Wickerhamomyces pijperi</name>
    <name type="common">Yeast</name>
    <name type="synonym">Pichia pijperi</name>
    <dbReference type="NCBI Taxonomy" id="599730"/>
    <lineage>
        <taxon>Eukaryota</taxon>
        <taxon>Fungi</taxon>
        <taxon>Dikarya</taxon>
        <taxon>Ascomycota</taxon>
        <taxon>Saccharomycotina</taxon>
        <taxon>Saccharomycetes</taxon>
        <taxon>Phaffomycetales</taxon>
        <taxon>Wickerhamomycetaceae</taxon>
        <taxon>Wickerhamomyces</taxon>
    </lineage>
</organism>
<reference evidence="2" key="1">
    <citation type="journal article" date="2021" name="Open Biol.">
        <title>Shared evolutionary footprints suggest mitochondrial oxidative damage underlies multiple complex I losses in fungi.</title>
        <authorList>
            <person name="Schikora-Tamarit M.A."/>
            <person name="Marcet-Houben M."/>
            <person name="Nosek J."/>
            <person name="Gabaldon T."/>
        </authorList>
    </citation>
    <scope>NUCLEOTIDE SEQUENCE</scope>
    <source>
        <strain evidence="2">CBS2887</strain>
    </source>
</reference>
<proteinExistence type="predicted"/>
<reference evidence="2" key="2">
    <citation type="submission" date="2021-01" db="EMBL/GenBank/DDBJ databases">
        <authorList>
            <person name="Schikora-Tamarit M.A."/>
        </authorList>
    </citation>
    <scope>NUCLEOTIDE SEQUENCE</scope>
    <source>
        <strain evidence="2">CBS2887</strain>
    </source>
</reference>
<keyword evidence="3" id="KW-1185">Reference proteome</keyword>
<keyword evidence="1" id="KW-0812">Transmembrane</keyword>
<dbReference type="AlphaFoldDB" id="A0A9P8TMJ7"/>
<gene>
    <name evidence="2" type="ORF">WICPIJ_003932</name>
</gene>
<evidence type="ECO:0000256" key="1">
    <source>
        <dbReference type="SAM" id="Phobius"/>
    </source>
</evidence>
<name>A0A9P8TMJ7_WICPI</name>
<accession>A0A9P8TMJ7</accession>
<evidence type="ECO:0000313" key="2">
    <source>
        <dbReference type="EMBL" id="KAH3685098.1"/>
    </source>
</evidence>
<sequence>MIAHSLSKAAHGRLPVAISKTQQPVDQMSTAPYLEVTDPVITSGDMYIGVPVILLTFVILRVTLLAITLAAPKSTNLMTPL</sequence>
<keyword evidence="1" id="KW-0472">Membrane</keyword>
<keyword evidence="1" id="KW-1133">Transmembrane helix</keyword>
<feature type="transmembrane region" description="Helical" evidence="1">
    <location>
        <begin position="46"/>
        <end position="71"/>
    </location>
</feature>
<comment type="caution">
    <text evidence="2">The sequence shown here is derived from an EMBL/GenBank/DDBJ whole genome shotgun (WGS) entry which is preliminary data.</text>
</comment>
<dbReference type="Proteomes" id="UP000774326">
    <property type="component" value="Unassembled WGS sequence"/>
</dbReference>